<dbReference type="SUPFAM" id="SSF48208">
    <property type="entry name" value="Six-hairpin glycosidases"/>
    <property type="match status" value="1"/>
</dbReference>
<dbReference type="Gene3D" id="1.50.10.10">
    <property type="match status" value="1"/>
</dbReference>
<dbReference type="GO" id="GO:0004555">
    <property type="term" value="F:alpha,alpha-trehalase activity"/>
    <property type="evidence" value="ECO:0007669"/>
    <property type="project" value="InterPro"/>
</dbReference>
<dbReference type="HOGENOM" id="CLU_006451_3_1_5"/>
<dbReference type="PRINTS" id="PR00744">
    <property type="entry name" value="GLHYDRLASE37"/>
</dbReference>
<name>Q0FKJ4_SALBH</name>
<dbReference type="eggNOG" id="COG1626">
    <property type="taxonomic scope" value="Bacteria"/>
</dbReference>
<accession>Q0FKJ4</accession>
<dbReference type="PROSITE" id="PS00928">
    <property type="entry name" value="TREHALASE_2"/>
    <property type="match status" value="1"/>
</dbReference>
<dbReference type="Pfam" id="PF01204">
    <property type="entry name" value="Trehalase"/>
    <property type="match status" value="1"/>
</dbReference>
<dbReference type="InterPro" id="IPR018232">
    <property type="entry name" value="Glyco_hydro_37_CS"/>
</dbReference>
<dbReference type="InterPro" id="IPR008928">
    <property type="entry name" value="6-hairpin_glycosidase_sf"/>
</dbReference>
<evidence type="ECO:0000256" key="2">
    <source>
        <dbReference type="ARBA" id="ARBA00023295"/>
    </source>
</evidence>
<dbReference type="GO" id="GO:0005993">
    <property type="term" value="P:trehalose catabolic process"/>
    <property type="evidence" value="ECO:0007669"/>
    <property type="project" value="TreeGrafter"/>
</dbReference>
<dbReference type="OrthoDB" id="106887at2"/>
<evidence type="ECO:0000313" key="4">
    <source>
        <dbReference type="Proteomes" id="UP000006230"/>
    </source>
</evidence>
<evidence type="ECO:0000256" key="1">
    <source>
        <dbReference type="ARBA" id="ARBA00022801"/>
    </source>
</evidence>
<evidence type="ECO:0000313" key="3">
    <source>
        <dbReference type="EMBL" id="EAU44738.1"/>
    </source>
</evidence>
<dbReference type="PANTHER" id="PTHR23403:SF1">
    <property type="entry name" value="TREHALASE"/>
    <property type="match status" value="1"/>
</dbReference>
<dbReference type="EMBL" id="AATQ01000039">
    <property type="protein sequence ID" value="EAU44738.1"/>
    <property type="molecule type" value="Genomic_DNA"/>
</dbReference>
<dbReference type="AlphaFoldDB" id="Q0FKJ4"/>
<dbReference type="InterPro" id="IPR001661">
    <property type="entry name" value="Glyco_hydro_37"/>
</dbReference>
<comment type="caution">
    <text evidence="3">The sequence shown here is derived from an EMBL/GenBank/DDBJ whole genome shotgun (WGS) entry which is preliminary data.</text>
</comment>
<sequence length="482" mass="54570">MEYLDQSLKDLFVDLHCSGLWVDEKAISDSILRAPAEEICAAYDRARLEGHVDLQAFYDRWFVPAQAPGDAYHTNPDHDARQHLEAVWPHLTRPADDTEERSTRLPLPRPYVIAGGRFQEAYYWDSYFTQLGLLRSGRTALVRDMLDNFDHALNEIGFIPNGFRSYFLTRSQPPFFSSMVADFGRATGDPAGAFARYLPAMEAEYRFFMETPRNHEGLARYWDAGDGPRIEMYATDLDWENHAQAHPRFFRDLRAACESGWDFSSRWLNDPADLGTIRTTRIWPVDLNCLMLRIEELLAEATALAAPDRSAQYAAAAETRRAAISQRFFDPERGYFFDLSIEDGGRIPITSAAGLFPLWAGAATPDQAARTADWAERHLLRAGGLLTTDIESGQQWDSPNGWAPLQWIAVQGLRRYGFDALAETLRTRWLATCDTVFRETGKFVEKYNVLDPLSRSGGGEYELQDGFGWTNGVYLDLAAQDG</sequence>
<keyword evidence="4" id="KW-1185">Reference proteome</keyword>
<dbReference type="RefSeq" id="WP_007791744.1">
    <property type="nucleotide sequence ID" value="NZ_DS022276.1"/>
</dbReference>
<gene>
    <name evidence="3" type="ORF">R2601_07728</name>
</gene>
<dbReference type="STRING" id="314265.R2601_07728"/>
<organism evidence="3 4">
    <name type="scientific">Salipiger bermudensis (strain DSM 26914 / JCM 13377 / KCTC 12554 / HTCC2601)</name>
    <name type="common">Pelagibaca bermudensis</name>
    <dbReference type="NCBI Taxonomy" id="314265"/>
    <lineage>
        <taxon>Bacteria</taxon>
        <taxon>Pseudomonadati</taxon>
        <taxon>Pseudomonadota</taxon>
        <taxon>Alphaproteobacteria</taxon>
        <taxon>Rhodobacterales</taxon>
        <taxon>Roseobacteraceae</taxon>
        <taxon>Salipiger</taxon>
    </lineage>
</organism>
<reference evidence="3 4" key="1">
    <citation type="journal article" date="2010" name="J. Bacteriol.">
        <title>Genome sequences of Pelagibaca bermudensis HTCC2601T and Maritimibacter alkaliphilus HTCC2654T, the type strains of two marine Roseobacter genera.</title>
        <authorList>
            <person name="Thrash J.C."/>
            <person name="Cho J.C."/>
            <person name="Ferriera S."/>
            <person name="Johnson J."/>
            <person name="Vergin K.L."/>
            <person name="Giovannoni S.J."/>
        </authorList>
    </citation>
    <scope>NUCLEOTIDE SEQUENCE [LARGE SCALE GENOMIC DNA]</scope>
    <source>
        <strain evidence="4">DSM 26914 / JCM 13377 / KCTC 12554 / HTCC2601</strain>
    </source>
</reference>
<dbReference type="InterPro" id="IPR012341">
    <property type="entry name" value="6hp_glycosidase-like_sf"/>
</dbReference>
<dbReference type="PANTHER" id="PTHR23403">
    <property type="entry name" value="TREHALASE"/>
    <property type="match status" value="1"/>
</dbReference>
<keyword evidence="1" id="KW-0378">Hydrolase</keyword>
<keyword evidence="2" id="KW-0326">Glycosidase</keyword>
<protein>
    <submittedName>
        <fullName evidence="3">Putative trehalase</fullName>
    </submittedName>
</protein>
<proteinExistence type="predicted"/>
<dbReference type="Proteomes" id="UP000006230">
    <property type="component" value="Unassembled WGS sequence"/>
</dbReference>